<name>A0A6J4VHT5_9BACT</name>
<evidence type="ECO:0000256" key="7">
    <source>
        <dbReference type="ARBA" id="ARBA00023136"/>
    </source>
</evidence>
<sequence length="467" mass="49487">MPRLILSPRGARPTPAAPRARWLWDPRTTPLRSPVLLALGLAALILAGTLLLLLPISAREGRADVVVALFTATSAVTVTGLVVVDTRTYWSPFGQAIILALFQFGGLGFMLGVTALGLLLRGRLSIKQRVIVQEIGVGPSLGGQSRLVRNTFLFTFGSEAVGILLLWPRFASEYGVGRGLWLAVFHGVSAFTNAGFDVFGDSLVGFRADPFVLLTVAALIVLGALSLVVVGDVWRHRRWSRLSLDSKIVLLGTAVLLVGATVITLITERANPASIGGLPAGLRLLNAFFAAASRTAGFVTWDFAASDQRTTFFFLGLMFVGGAPGSMAGGIKITTAVLILAGVWSTLRGRPDATLLERRLPPSQLAQAHAVVILALALVANMALAISLLDGARLLAPFLSLLFEVTSAFGTVGFSAGVTPQLSTPGRVLLILTMFAGRLGPITVALTLVARRQRQPYRRISEGVRIG</sequence>
<evidence type="ECO:0000256" key="3">
    <source>
        <dbReference type="ARBA" id="ARBA00022475"/>
    </source>
</evidence>
<dbReference type="GO" id="GO:0005886">
    <property type="term" value="C:plasma membrane"/>
    <property type="evidence" value="ECO:0007669"/>
    <property type="project" value="UniProtKB-SubCell"/>
</dbReference>
<keyword evidence="7 8" id="KW-0472">Membrane</keyword>
<feature type="transmembrane region" description="Helical" evidence="8">
    <location>
        <begin position="246"/>
        <end position="267"/>
    </location>
</feature>
<keyword evidence="6" id="KW-0406">Ion transport</keyword>
<feature type="transmembrane region" description="Helical" evidence="8">
    <location>
        <begin position="287"/>
        <end position="305"/>
    </location>
</feature>
<feature type="transmembrane region" description="Helical" evidence="8">
    <location>
        <begin position="96"/>
        <end position="120"/>
    </location>
</feature>
<dbReference type="GO" id="GO:0008324">
    <property type="term" value="F:monoatomic cation transmembrane transporter activity"/>
    <property type="evidence" value="ECO:0007669"/>
    <property type="project" value="InterPro"/>
</dbReference>
<protein>
    <submittedName>
        <fullName evidence="9">KtrAB potassium uptake system, integral membrane component KtrB</fullName>
    </submittedName>
</protein>
<keyword evidence="5 8" id="KW-1133">Transmembrane helix</keyword>
<dbReference type="PANTHER" id="PTHR32024">
    <property type="entry name" value="TRK SYSTEM POTASSIUM UPTAKE PROTEIN TRKG-RELATED"/>
    <property type="match status" value="1"/>
</dbReference>
<feature type="transmembrane region" description="Helical" evidence="8">
    <location>
        <begin position="35"/>
        <end position="54"/>
    </location>
</feature>
<evidence type="ECO:0000256" key="6">
    <source>
        <dbReference type="ARBA" id="ARBA00023065"/>
    </source>
</evidence>
<feature type="transmembrane region" description="Helical" evidence="8">
    <location>
        <begin position="365"/>
        <end position="387"/>
    </location>
</feature>
<keyword evidence="2" id="KW-0813">Transport</keyword>
<feature type="transmembrane region" description="Helical" evidence="8">
    <location>
        <begin position="312"/>
        <end position="345"/>
    </location>
</feature>
<keyword evidence="4 8" id="KW-0812">Transmembrane</keyword>
<evidence type="ECO:0000256" key="1">
    <source>
        <dbReference type="ARBA" id="ARBA00004651"/>
    </source>
</evidence>
<keyword evidence="3" id="KW-1003">Cell membrane</keyword>
<dbReference type="AlphaFoldDB" id="A0A6J4VHT5"/>
<evidence type="ECO:0000256" key="4">
    <source>
        <dbReference type="ARBA" id="ARBA00022692"/>
    </source>
</evidence>
<evidence type="ECO:0000256" key="8">
    <source>
        <dbReference type="SAM" id="Phobius"/>
    </source>
</evidence>
<reference evidence="9" key="1">
    <citation type="submission" date="2020-02" db="EMBL/GenBank/DDBJ databases">
        <authorList>
            <person name="Meier V. D."/>
        </authorList>
    </citation>
    <scope>NUCLEOTIDE SEQUENCE</scope>
    <source>
        <strain evidence="9">AVDCRST_MAG88</strain>
    </source>
</reference>
<organism evidence="9">
    <name type="scientific">uncultured Thermomicrobiales bacterium</name>
    <dbReference type="NCBI Taxonomy" id="1645740"/>
    <lineage>
        <taxon>Bacteria</taxon>
        <taxon>Pseudomonadati</taxon>
        <taxon>Thermomicrobiota</taxon>
        <taxon>Thermomicrobia</taxon>
        <taxon>Thermomicrobiales</taxon>
        <taxon>environmental samples</taxon>
    </lineage>
</organism>
<proteinExistence type="predicted"/>
<accession>A0A6J4VHT5</accession>
<comment type="subcellular location">
    <subcellularLocation>
        <location evidence="1">Cell membrane</location>
        <topology evidence="1">Multi-pass membrane protein</topology>
    </subcellularLocation>
</comment>
<evidence type="ECO:0000256" key="5">
    <source>
        <dbReference type="ARBA" id="ARBA00022989"/>
    </source>
</evidence>
<evidence type="ECO:0000313" key="9">
    <source>
        <dbReference type="EMBL" id="CAA9574090.1"/>
    </source>
</evidence>
<feature type="transmembrane region" description="Helical" evidence="8">
    <location>
        <begin position="394"/>
        <end position="416"/>
    </location>
</feature>
<feature type="transmembrane region" description="Helical" evidence="8">
    <location>
        <begin position="66"/>
        <end position="84"/>
    </location>
</feature>
<dbReference type="InterPro" id="IPR003445">
    <property type="entry name" value="Cat_transpt"/>
</dbReference>
<dbReference type="GO" id="GO:0030001">
    <property type="term" value="P:metal ion transport"/>
    <property type="evidence" value="ECO:0007669"/>
    <property type="project" value="UniProtKB-ARBA"/>
</dbReference>
<dbReference type="PANTHER" id="PTHR32024:SF1">
    <property type="entry name" value="KTR SYSTEM POTASSIUM UPTAKE PROTEIN B"/>
    <property type="match status" value="1"/>
</dbReference>
<gene>
    <name evidence="9" type="ORF">AVDCRST_MAG88-2644</name>
</gene>
<dbReference type="EMBL" id="CADCWM010000647">
    <property type="protein sequence ID" value="CAA9574090.1"/>
    <property type="molecule type" value="Genomic_DNA"/>
</dbReference>
<feature type="transmembrane region" description="Helical" evidence="8">
    <location>
        <begin position="428"/>
        <end position="450"/>
    </location>
</feature>
<feature type="transmembrane region" description="Helical" evidence="8">
    <location>
        <begin position="211"/>
        <end position="234"/>
    </location>
</feature>
<dbReference type="Pfam" id="PF02386">
    <property type="entry name" value="TrkH"/>
    <property type="match status" value="1"/>
</dbReference>
<evidence type="ECO:0000256" key="2">
    <source>
        <dbReference type="ARBA" id="ARBA00022448"/>
    </source>
</evidence>